<evidence type="ECO:0000313" key="2">
    <source>
        <dbReference type="EMBL" id="KAF0906638.1"/>
    </source>
</evidence>
<dbReference type="AlphaFoldDB" id="A0A6G1D1R9"/>
<sequence length="81" mass="9344">MRYTDDAETIHAKCHDAVQVYSVDLKQIKCGLRWPIDVFGHVAVRHSVDRKRNVVFNRGRDNCQTLMARMQELRAGTSLTN</sequence>
<evidence type="ECO:0000313" key="3">
    <source>
        <dbReference type="Proteomes" id="UP000479710"/>
    </source>
</evidence>
<proteinExistence type="predicted"/>
<dbReference type="OrthoDB" id="694001at2759"/>
<dbReference type="EMBL" id="SPHZ02000007">
    <property type="protein sequence ID" value="KAF0906638.1"/>
    <property type="molecule type" value="Genomic_DNA"/>
</dbReference>
<name>A0A6G1D1R9_9ORYZ</name>
<dbReference type="PANTHER" id="PTHR33065:SF88">
    <property type="entry name" value="OS11G0104220 PROTEIN"/>
    <property type="match status" value="1"/>
</dbReference>
<feature type="domain" description="DUF6598" evidence="1">
    <location>
        <begin position="17"/>
        <end position="67"/>
    </location>
</feature>
<gene>
    <name evidence="2" type="ORF">E2562_012220</name>
</gene>
<reference evidence="2 3" key="1">
    <citation type="submission" date="2019-11" db="EMBL/GenBank/DDBJ databases">
        <title>Whole genome sequence of Oryza granulata.</title>
        <authorList>
            <person name="Li W."/>
        </authorList>
    </citation>
    <scope>NUCLEOTIDE SEQUENCE [LARGE SCALE GENOMIC DNA]</scope>
    <source>
        <strain evidence="3">cv. Menghai</strain>
        <tissue evidence="2">Leaf</tissue>
    </source>
</reference>
<comment type="caution">
    <text evidence="2">The sequence shown here is derived from an EMBL/GenBank/DDBJ whole genome shotgun (WGS) entry which is preliminary data.</text>
</comment>
<organism evidence="2 3">
    <name type="scientific">Oryza meyeriana var. granulata</name>
    <dbReference type="NCBI Taxonomy" id="110450"/>
    <lineage>
        <taxon>Eukaryota</taxon>
        <taxon>Viridiplantae</taxon>
        <taxon>Streptophyta</taxon>
        <taxon>Embryophyta</taxon>
        <taxon>Tracheophyta</taxon>
        <taxon>Spermatophyta</taxon>
        <taxon>Magnoliopsida</taxon>
        <taxon>Liliopsida</taxon>
        <taxon>Poales</taxon>
        <taxon>Poaceae</taxon>
        <taxon>BOP clade</taxon>
        <taxon>Oryzoideae</taxon>
        <taxon>Oryzeae</taxon>
        <taxon>Oryzinae</taxon>
        <taxon>Oryza</taxon>
        <taxon>Oryza meyeriana</taxon>
    </lineage>
</organism>
<dbReference type="PANTHER" id="PTHR33065">
    <property type="entry name" value="OS07G0486400 PROTEIN"/>
    <property type="match status" value="1"/>
</dbReference>
<keyword evidence="3" id="KW-1185">Reference proteome</keyword>
<dbReference type="Pfam" id="PF20241">
    <property type="entry name" value="DUF6598"/>
    <property type="match status" value="1"/>
</dbReference>
<evidence type="ECO:0000259" key="1">
    <source>
        <dbReference type="Pfam" id="PF20241"/>
    </source>
</evidence>
<dbReference type="InterPro" id="IPR046533">
    <property type="entry name" value="DUF6598"/>
</dbReference>
<protein>
    <recommendedName>
        <fullName evidence="1">DUF6598 domain-containing protein</fullName>
    </recommendedName>
</protein>
<dbReference type="Proteomes" id="UP000479710">
    <property type="component" value="Unassembled WGS sequence"/>
</dbReference>
<accession>A0A6G1D1R9</accession>